<evidence type="ECO:0000256" key="1">
    <source>
        <dbReference type="SAM" id="Coils"/>
    </source>
</evidence>
<keyword evidence="1" id="KW-0175">Coiled coil</keyword>
<organism evidence="4 5">
    <name type="scientific">Adiantum capillus-veneris</name>
    <name type="common">Maidenhair fern</name>
    <dbReference type="NCBI Taxonomy" id="13818"/>
    <lineage>
        <taxon>Eukaryota</taxon>
        <taxon>Viridiplantae</taxon>
        <taxon>Streptophyta</taxon>
        <taxon>Embryophyta</taxon>
        <taxon>Tracheophyta</taxon>
        <taxon>Polypodiopsida</taxon>
        <taxon>Polypodiidae</taxon>
        <taxon>Polypodiales</taxon>
        <taxon>Pteridineae</taxon>
        <taxon>Pteridaceae</taxon>
        <taxon>Vittarioideae</taxon>
        <taxon>Adiantum</taxon>
    </lineage>
</organism>
<gene>
    <name evidence="4" type="ORF">GOP47_0017800</name>
</gene>
<comment type="caution">
    <text evidence="4">The sequence shown here is derived from an EMBL/GenBank/DDBJ whole genome shotgun (WGS) entry which is preliminary data.</text>
</comment>
<dbReference type="OrthoDB" id="2020668at2759"/>
<evidence type="ECO:0000313" key="5">
    <source>
        <dbReference type="Proteomes" id="UP000886520"/>
    </source>
</evidence>
<keyword evidence="3" id="KW-0472">Membrane</keyword>
<feature type="coiled-coil region" evidence="1">
    <location>
        <begin position="505"/>
        <end position="543"/>
    </location>
</feature>
<keyword evidence="3" id="KW-1133">Transmembrane helix</keyword>
<evidence type="ECO:0000313" key="4">
    <source>
        <dbReference type="EMBL" id="KAI5067272.1"/>
    </source>
</evidence>
<keyword evidence="3" id="KW-0812">Transmembrane</keyword>
<evidence type="ECO:0008006" key="6">
    <source>
        <dbReference type="Google" id="ProtNLM"/>
    </source>
</evidence>
<keyword evidence="5" id="KW-1185">Reference proteome</keyword>
<accession>A0A9D4UGI7</accession>
<dbReference type="Proteomes" id="UP000886520">
    <property type="component" value="Chromosome 17"/>
</dbReference>
<dbReference type="EMBL" id="JABFUD020000017">
    <property type="protein sequence ID" value="KAI5067272.1"/>
    <property type="molecule type" value="Genomic_DNA"/>
</dbReference>
<dbReference type="PANTHER" id="PTHR33740">
    <property type="entry name" value="GPI-ANCHORED ADHESIN-LIKE PROTEIN"/>
    <property type="match status" value="1"/>
</dbReference>
<feature type="compositionally biased region" description="Polar residues" evidence="2">
    <location>
        <begin position="150"/>
        <end position="161"/>
    </location>
</feature>
<feature type="region of interest" description="Disordered" evidence="2">
    <location>
        <begin position="139"/>
        <end position="184"/>
    </location>
</feature>
<proteinExistence type="predicted"/>
<feature type="coiled-coil region" evidence="1">
    <location>
        <begin position="449"/>
        <end position="476"/>
    </location>
</feature>
<protein>
    <recommendedName>
        <fullName evidence="6">SLH domain-containing protein</fullName>
    </recommendedName>
</protein>
<evidence type="ECO:0000256" key="2">
    <source>
        <dbReference type="SAM" id="MobiDB-lite"/>
    </source>
</evidence>
<evidence type="ECO:0000256" key="3">
    <source>
        <dbReference type="SAM" id="Phobius"/>
    </source>
</evidence>
<feature type="transmembrane region" description="Helical" evidence="3">
    <location>
        <begin position="96"/>
        <end position="118"/>
    </location>
</feature>
<sequence>MDLALRSLVVAPAQLPRRLQKAASQAGFRVQKSQMRVLSCSATGDKDHEAVQDSTLAKDLDPDSWFQPVAISDQFFGWTSDNSQGNHASKAGITRWVKAGGIAILAVGFAFGAHALYLKQENRGSVVMLPIIEKILSSSKETNSEEPRGGQNTNKGNGSKELQSDVAKPDIPQQKGIQAGVPKPEGRVLIPAPVDQMQEQFLAALQALKVVEAGAEAGDICTRREYARWLIAASARLSRSPAHKVFPAMYIEGVSKLAYADVLPEDEDFACIQGLAEAGLISSQLLQDVTDEADDESSFFSPDSPLTRQDLVTWKIALERKLPLTLMDSSLAAKRALQELSGFVDIDKIHQDACPALLADIKAGERGIMALAFGYTRRFQPEKPVTKAQAAVALGTGETWELVAEELARLEAESMAEAAVVAELALETKAQQEVAAAFNELLQAEKAKQQETAIMVEKLQTQLEEVKAEREEEKYALLKDRAEIDCERNLLLKMKCDVEQQALLLTNARLEVSFQREQVDKLRAEAEEEREKISKIRAEFEVEKHALTLARIWAEEEARRAFAHSKLLKEVRKRWEYGGVQVHVGKELEDVNIPGPSWHYSDGFQSQRLHMHRLVEKSNNYVQQLKDALFRFFHLVVLFCQSIKQRSMESVGEVNEKIHEVKSNLSTSTARIVAGIKQRLPSVAGLTAIVRESTSKAVAECKGGAEKLVEKLKVS</sequence>
<name>A0A9D4UGI7_ADICA</name>
<dbReference type="AlphaFoldDB" id="A0A9D4UGI7"/>
<dbReference type="PANTHER" id="PTHR33740:SF3">
    <property type="entry name" value="GPI-ANCHORED ADHESIN-LIKE PROTEIN"/>
    <property type="match status" value="1"/>
</dbReference>
<reference evidence="4" key="1">
    <citation type="submission" date="2021-01" db="EMBL/GenBank/DDBJ databases">
        <title>Adiantum capillus-veneris genome.</title>
        <authorList>
            <person name="Fang Y."/>
            <person name="Liao Q."/>
        </authorList>
    </citation>
    <scope>NUCLEOTIDE SEQUENCE</scope>
    <source>
        <strain evidence="4">H3</strain>
        <tissue evidence="4">Leaf</tissue>
    </source>
</reference>